<keyword evidence="2" id="KW-1185">Reference proteome</keyword>
<comment type="caution">
    <text evidence="1">The sequence shown here is derived from an EMBL/GenBank/DDBJ whole genome shotgun (WGS) entry which is preliminary data.</text>
</comment>
<gene>
    <name evidence="1" type="ORF">JIN84_18800</name>
</gene>
<dbReference type="Gene3D" id="3.90.550.10">
    <property type="entry name" value="Spore Coat Polysaccharide Biosynthesis Protein SpsA, Chain A"/>
    <property type="match status" value="1"/>
</dbReference>
<evidence type="ECO:0000313" key="2">
    <source>
        <dbReference type="Proteomes" id="UP000600139"/>
    </source>
</evidence>
<sequence>MRLLTLKIQEPVPGHVLPEMAAIDGPEEAARRYRAIVVTTLRQLRGLGDARLRLEVEPADADEAVRFWLLPRLAEKWRAEEGVFHSEGWEIDFGGNPGNFDVHATGEILCPNLGARWVHAALLGMGRTATEVIGPATDGGVYFTAIADGGPADLPSRILPELPVIRTSGDWQLALDGILGPALKKAWELEGHDA</sequence>
<accession>A0A934R9I3</accession>
<dbReference type="RefSeq" id="WP_200352610.1">
    <property type="nucleotide sequence ID" value="NZ_BAABHZ010000001.1"/>
</dbReference>
<dbReference type="AlphaFoldDB" id="A0A934R9I3"/>
<proteinExistence type="predicted"/>
<name>A0A934R9I3_9BACT</name>
<organism evidence="1 2">
    <name type="scientific">Luteolibacter yonseiensis</name>
    <dbReference type="NCBI Taxonomy" id="1144680"/>
    <lineage>
        <taxon>Bacteria</taxon>
        <taxon>Pseudomonadati</taxon>
        <taxon>Verrucomicrobiota</taxon>
        <taxon>Verrucomicrobiia</taxon>
        <taxon>Verrucomicrobiales</taxon>
        <taxon>Verrucomicrobiaceae</taxon>
        <taxon>Luteolibacter</taxon>
    </lineage>
</organism>
<dbReference type="Proteomes" id="UP000600139">
    <property type="component" value="Unassembled WGS sequence"/>
</dbReference>
<protein>
    <submittedName>
        <fullName evidence="1">Uncharacterized protein</fullName>
    </submittedName>
</protein>
<dbReference type="InterPro" id="IPR029044">
    <property type="entry name" value="Nucleotide-diphossugar_trans"/>
</dbReference>
<dbReference type="EMBL" id="JAENIK010000012">
    <property type="protein sequence ID" value="MBK1817675.1"/>
    <property type="molecule type" value="Genomic_DNA"/>
</dbReference>
<reference evidence="1" key="1">
    <citation type="submission" date="2021-01" db="EMBL/GenBank/DDBJ databases">
        <title>Modified the classification status of verrucomicrobia.</title>
        <authorList>
            <person name="Feng X."/>
        </authorList>
    </citation>
    <scope>NUCLEOTIDE SEQUENCE</scope>
    <source>
        <strain evidence="1">JCM 18052</strain>
    </source>
</reference>
<evidence type="ECO:0000313" key="1">
    <source>
        <dbReference type="EMBL" id="MBK1817675.1"/>
    </source>
</evidence>